<name>A0A5B6YYL0_DAVIN</name>
<dbReference type="InterPro" id="IPR041367">
    <property type="entry name" value="Znf-CCCH_4"/>
</dbReference>
<feature type="region of interest" description="Disordered" evidence="6">
    <location>
        <begin position="72"/>
        <end position="112"/>
    </location>
</feature>
<evidence type="ECO:0000313" key="8">
    <source>
        <dbReference type="EMBL" id="MPA36821.1"/>
    </source>
</evidence>
<feature type="zinc finger region" description="C3H1-type" evidence="5">
    <location>
        <begin position="219"/>
        <end position="247"/>
    </location>
</feature>
<evidence type="ECO:0000256" key="4">
    <source>
        <dbReference type="ARBA" id="ARBA00022833"/>
    </source>
</evidence>
<dbReference type="Gene3D" id="4.10.1000.10">
    <property type="entry name" value="Zinc finger, CCCH-type"/>
    <property type="match status" value="1"/>
</dbReference>
<keyword evidence="3 5" id="KW-0863">Zinc-finger</keyword>
<dbReference type="InterPro" id="IPR036855">
    <property type="entry name" value="Znf_CCCH_sf"/>
</dbReference>
<feature type="compositionally biased region" description="Low complexity" evidence="6">
    <location>
        <begin position="304"/>
        <end position="317"/>
    </location>
</feature>
<dbReference type="PANTHER" id="PTHR12547">
    <property type="entry name" value="CCCH ZINC FINGER/TIS11-RELATED"/>
    <property type="match status" value="1"/>
</dbReference>
<dbReference type="PANTHER" id="PTHR12547:SF18">
    <property type="entry name" value="PROTEIN TIS11"/>
    <property type="match status" value="1"/>
</dbReference>
<evidence type="ECO:0000256" key="3">
    <source>
        <dbReference type="ARBA" id="ARBA00022771"/>
    </source>
</evidence>
<feature type="domain" description="C3H1-type" evidence="7">
    <location>
        <begin position="181"/>
        <end position="209"/>
    </location>
</feature>
<sequence length="371" mass="39390">MEGLYATSSSKLKALNGNVSPINAQRDNHQFFLGGGCYHRPSKSPSVDPYASIDSSNLENFDSTLIRYLRSGSPASASSGDAPKYRSMIGNQYHSSKSNTSGSSSSGFGLRRSSSVSPLSAIENLETPPSRSPPVFKTPVKVEEDVLVMDGILVGSVPSARVRSLASSDSSGSSSPGSKNLYKTEICRPWEDSGSCRYGSKCQFAHGKEELRPSRFHNKNKSETCKSFTSLGSCTYGAKCRFVHHQVMTAPPLIEPAVAVAAVTQTVSPTKSEQASSLPIKPAAAAAVVATTQTVSPFKSEQASSGSGSGTITFTSSDWSPQDDGIEVAVPSSVSADKTPSREDVDAYLHSVLYGPIRRKRLPVFAEICPE</sequence>
<dbReference type="AlphaFoldDB" id="A0A5B6YYL0"/>
<feature type="compositionally biased region" description="Low complexity" evidence="6">
    <location>
        <begin position="95"/>
        <end position="112"/>
    </location>
</feature>
<dbReference type="GO" id="GO:0003729">
    <property type="term" value="F:mRNA binding"/>
    <property type="evidence" value="ECO:0007669"/>
    <property type="project" value="InterPro"/>
</dbReference>
<evidence type="ECO:0000259" key="7">
    <source>
        <dbReference type="PROSITE" id="PS50103"/>
    </source>
</evidence>
<dbReference type="SMART" id="SM00356">
    <property type="entry name" value="ZnF_C3H1"/>
    <property type="match status" value="2"/>
</dbReference>
<dbReference type="InterPro" id="IPR045877">
    <property type="entry name" value="ZFP36-like"/>
</dbReference>
<feature type="region of interest" description="Disordered" evidence="6">
    <location>
        <begin position="297"/>
        <end position="326"/>
    </location>
</feature>
<dbReference type="Pfam" id="PF18044">
    <property type="entry name" value="zf-CCCH_4"/>
    <property type="match status" value="1"/>
</dbReference>
<evidence type="ECO:0000256" key="5">
    <source>
        <dbReference type="PROSITE-ProRule" id="PRU00723"/>
    </source>
</evidence>
<feature type="domain" description="C3H1-type" evidence="7">
    <location>
        <begin position="219"/>
        <end position="247"/>
    </location>
</feature>
<reference evidence="8" key="1">
    <citation type="submission" date="2019-08" db="EMBL/GenBank/DDBJ databases">
        <title>Reference gene set and small RNA set construction with multiple tissues from Davidia involucrata Baill.</title>
        <authorList>
            <person name="Yang H."/>
            <person name="Zhou C."/>
            <person name="Li G."/>
            <person name="Wang J."/>
            <person name="Gao P."/>
            <person name="Wang M."/>
            <person name="Wang R."/>
            <person name="Zhao Y."/>
        </authorList>
    </citation>
    <scope>NUCLEOTIDE SEQUENCE</scope>
    <source>
        <tissue evidence="8">Mixed with DoveR01_LX</tissue>
    </source>
</reference>
<evidence type="ECO:0000256" key="6">
    <source>
        <dbReference type="SAM" id="MobiDB-lite"/>
    </source>
</evidence>
<dbReference type="PROSITE" id="PS50103">
    <property type="entry name" value="ZF_C3H1"/>
    <property type="match status" value="2"/>
</dbReference>
<keyword evidence="4 5" id="KW-0862">Zinc</keyword>
<keyword evidence="2" id="KW-0677">Repeat</keyword>
<dbReference type="GO" id="GO:0008270">
    <property type="term" value="F:zinc ion binding"/>
    <property type="evidence" value="ECO:0007669"/>
    <property type="project" value="UniProtKB-KW"/>
</dbReference>
<gene>
    <name evidence="8" type="ORF">Din_006262</name>
</gene>
<dbReference type="EMBL" id="GHES01006262">
    <property type="protein sequence ID" value="MPA36821.1"/>
    <property type="molecule type" value="Transcribed_RNA"/>
</dbReference>
<feature type="compositionally biased region" description="Low complexity" evidence="6">
    <location>
        <begin position="72"/>
        <end position="82"/>
    </location>
</feature>
<dbReference type="SUPFAM" id="SSF90229">
    <property type="entry name" value="CCCH zinc finger"/>
    <property type="match status" value="2"/>
</dbReference>
<organism evidence="8">
    <name type="scientific">Davidia involucrata</name>
    <name type="common">Dove tree</name>
    <dbReference type="NCBI Taxonomy" id="16924"/>
    <lineage>
        <taxon>Eukaryota</taxon>
        <taxon>Viridiplantae</taxon>
        <taxon>Streptophyta</taxon>
        <taxon>Embryophyta</taxon>
        <taxon>Tracheophyta</taxon>
        <taxon>Spermatophyta</taxon>
        <taxon>Magnoliopsida</taxon>
        <taxon>eudicotyledons</taxon>
        <taxon>Gunneridae</taxon>
        <taxon>Pentapetalae</taxon>
        <taxon>asterids</taxon>
        <taxon>Cornales</taxon>
        <taxon>Nyssaceae</taxon>
        <taxon>Davidia</taxon>
    </lineage>
</organism>
<feature type="zinc finger region" description="C3H1-type" evidence="5">
    <location>
        <begin position="181"/>
        <end position="209"/>
    </location>
</feature>
<dbReference type="Gene3D" id="6.10.250.3220">
    <property type="match status" value="1"/>
</dbReference>
<evidence type="ECO:0000256" key="2">
    <source>
        <dbReference type="ARBA" id="ARBA00022737"/>
    </source>
</evidence>
<dbReference type="FunFam" id="4.10.1000.10:FF:000001">
    <property type="entry name" value="zinc finger CCCH domain-containing protein 15-like"/>
    <property type="match status" value="1"/>
</dbReference>
<protein>
    <recommendedName>
        <fullName evidence="7">C3H1-type domain-containing protein</fullName>
    </recommendedName>
</protein>
<accession>A0A5B6YYL0</accession>
<dbReference type="InterPro" id="IPR000571">
    <property type="entry name" value="Znf_CCCH"/>
</dbReference>
<evidence type="ECO:0000256" key="1">
    <source>
        <dbReference type="ARBA" id="ARBA00022723"/>
    </source>
</evidence>
<keyword evidence="1 5" id="KW-0479">Metal-binding</keyword>
<proteinExistence type="predicted"/>
<dbReference type="Pfam" id="PF00642">
    <property type="entry name" value="zf-CCCH"/>
    <property type="match status" value="1"/>
</dbReference>